<feature type="compositionally biased region" description="Basic and acidic residues" evidence="4">
    <location>
        <begin position="16"/>
        <end position="30"/>
    </location>
</feature>
<evidence type="ECO:0000256" key="3">
    <source>
        <dbReference type="ARBA" id="ARBA00023002"/>
    </source>
</evidence>
<dbReference type="GO" id="GO:0016628">
    <property type="term" value="F:oxidoreductase activity, acting on the CH-CH group of donors, NAD or NADP as acceptor"/>
    <property type="evidence" value="ECO:0007669"/>
    <property type="project" value="UniProtKB-ARBA"/>
</dbReference>
<reference evidence="6 7" key="1">
    <citation type="submission" date="2020-02" db="EMBL/GenBank/DDBJ databases">
        <title>Genomic and physiological characterization of two novel Nitrospinaceae genera.</title>
        <authorList>
            <person name="Mueller A.J."/>
            <person name="Jung M.-Y."/>
            <person name="Strachan C.R."/>
            <person name="Herbold C.W."/>
            <person name="Kirkegaard R.H."/>
            <person name="Daims H."/>
        </authorList>
    </citation>
    <scope>NUCLEOTIDE SEQUENCE [LARGE SCALE GENOMIC DNA]</scope>
    <source>
        <strain evidence="6">EB</strain>
    </source>
</reference>
<name>A0A7T0BVV2_9BACT</name>
<evidence type="ECO:0000256" key="1">
    <source>
        <dbReference type="ARBA" id="ARBA00001917"/>
    </source>
</evidence>
<evidence type="ECO:0000259" key="5">
    <source>
        <dbReference type="Pfam" id="PF00724"/>
    </source>
</evidence>
<dbReference type="PANTHER" id="PTHR22893:SF91">
    <property type="entry name" value="NADPH DEHYDROGENASE 2-RELATED"/>
    <property type="match status" value="1"/>
</dbReference>
<dbReference type="InterPro" id="IPR045247">
    <property type="entry name" value="Oye-like"/>
</dbReference>
<dbReference type="AlphaFoldDB" id="A0A7T0BVV2"/>
<dbReference type="InterPro" id="IPR013785">
    <property type="entry name" value="Aldolase_TIM"/>
</dbReference>
<sequence>MAKHLLEPEVNNSAREVLENHDARTPYQNRESKKLLSPFQIGDLTLKNRVVLAPMTRARAGRERMANDLMEEYYVQRSTAGLLISEATVISKQGIGWINSPGIYNEEQSQAWKKITKAVHDHESIIFLQLWHTGRASHSAFHDGELPVAPSAIKINGEYIHTPEGKKDFETPRALKESEIPAIVEDHRKGAIRAKEAGFDGIEIHSANGYLLDQFLQSKTNKRTDRYGGSLENRCRLLLEIVTAVTEVWPANRVGVRLSPNGNFNDMGSVDFRETFIYLARQLDKTGLAYLHVIDGLAFGFHELGEPMVLNEFREVFSGPIIGNCGYTQETAENAVKENKADLIAFGRHFISNPDLVDRFRNGWPLAEEADMSSWYSFEKKGYTDFKFYMDES</sequence>
<evidence type="ECO:0000313" key="6">
    <source>
        <dbReference type="EMBL" id="QPJ61901.1"/>
    </source>
</evidence>
<evidence type="ECO:0000313" key="7">
    <source>
        <dbReference type="Proteomes" id="UP000594688"/>
    </source>
</evidence>
<feature type="domain" description="NADH:flavin oxidoreductase/NADH oxidase N-terminal" evidence="5">
    <location>
        <begin position="34"/>
        <end position="365"/>
    </location>
</feature>
<dbReference type="Pfam" id="PF00724">
    <property type="entry name" value="Oxidored_FMN"/>
    <property type="match status" value="1"/>
</dbReference>
<dbReference type="FunFam" id="3.20.20.70:FF:000059">
    <property type="entry name" value="N-ethylmaleimide reductase, FMN-linked"/>
    <property type="match status" value="1"/>
</dbReference>
<evidence type="ECO:0000256" key="4">
    <source>
        <dbReference type="SAM" id="MobiDB-lite"/>
    </source>
</evidence>
<accession>A0A7T0BVV2</accession>
<organism evidence="6 7">
    <name type="scientific">Candidatus Nitronauta litoralis</name>
    <dbReference type="NCBI Taxonomy" id="2705533"/>
    <lineage>
        <taxon>Bacteria</taxon>
        <taxon>Pseudomonadati</taxon>
        <taxon>Nitrospinota/Tectimicrobiota group</taxon>
        <taxon>Nitrospinota</taxon>
        <taxon>Nitrospinia</taxon>
        <taxon>Nitrospinales</taxon>
        <taxon>Nitrospinaceae</taxon>
        <taxon>Candidatus Nitronauta</taxon>
    </lineage>
</organism>
<comment type="cofactor">
    <cofactor evidence="1">
        <name>FMN</name>
        <dbReference type="ChEBI" id="CHEBI:58210"/>
    </cofactor>
</comment>
<gene>
    <name evidence="6" type="ORF">G3M70_08450</name>
</gene>
<dbReference type="InterPro" id="IPR001155">
    <property type="entry name" value="OxRdtase_FMN_N"/>
</dbReference>
<feature type="region of interest" description="Disordered" evidence="4">
    <location>
        <begin position="1"/>
        <end position="30"/>
    </location>
</feature>
<proteinExistence type="inferred from homology"/>
<dbReference type="CDD" id="cd02933">
    <property type="entry name" value="OYE_like_FMN"/>
    <property type="match status" value="1"/>
</dbReference>
<dbReference type="GO" id="GO:0005829">
    <property type="term" value="C:cytosol"/>
    <property type="evidence" value="ECO:0007669"/>
    <property type="project" value="UniProtKB-ARBA"/>
</dbReference>
<dbReference type="Gene3D" id="3.20.20.70">
    <property type="entry name" value="Aldolase class I"/>
    <property type="match status" value="1"/>
</dbReference>
<comment type="similarity">
    <text evidence="2">Belongs to the NADH:flavin oxidoreductase/NADH oxidase family.</text>
</comment>
<keyword evidence="3" id="KW-0560">Oxidoreductase</keyword>
<evidence type="ECO:0000256" key="2">
    <source>
        <dbReference type="ARBA" id="ARBA00005979"/>
    </source>
</evidence>
<protein>
    <submittedName>
        <fullName evidence="6">Alkene reductase</fullName>
    </submittedName>
</protein>
<dbReference type="PANTHER" id="PTHR22893">
    <property type="entry name" value="NADH OXIDOREDUCTASE-RELATED"/>
    <property type="match status" value="1"/>
</dbReference>
<dbReference type="KEGG" id="nli:G3M70_08450"/>
<dbReference type="GO" id="GO:0010181">
    <property type="term" value="F:FMN binding"/>
    <property type="evidence" value="ECO:0007669"/>
    <property type="project" value="InterPro"/>
</dbReference>
<dbReference type="SUPFAM" id="SSF51395">
    <property type="entry name" value="FMN-linked oxidoreductases"/>
    <property type="match status" value="1"/>
</dbReference>
<dbReference type="EMBL" id="CP048685">
    <property type="protein sequence ID" value="QPJ61901.1"/>
    <property type="molecule type" value="Genomic_DNA"/>
</dbReference>
<dbReference type="Proteomes" id="UP000594688">
    <property type="component" value="Chromosome"/>
</dbReference>